<accession>A0AAJ8KH59</accession>
<dbReference type="EMBL" id="CP144530">
    <property type="protein sequence ID" value="WWC57485.1"/>
    <property type="molecule type" value="Genomic_DNA"/>
</dbReference>
<keyword evidence="2" id="KW-0812">Transmembrane</keyword>
<evidence type="ECO:0000256" key="2">
    <source>
        <dbReference type="SAM" id="Phobius"/>
    </source>
</evidence>
<evidence type="ECO:0000256" key="1">
    <source>
        <dbReference type="SAM" id="MobiDB-lite"/>
    </source>
</evidence>
<feature type="region of interest" description="Disordered" evidence="1">
    <location>
        <begin position="351"/>
        <end position="370"/>
    </location>
</feature>
<name>A0AAJ8KH59_9TREE</name>
<keyword evidence="2" id="KW-0472">Membrane</keyword>
<feature type="transmembrane region" description="Helical" evidence="2">
    <location>
        <begin position="139"/>
        <end position="162"/>
    </location>
</feature>
<dbReference type="PANTHER" id="PTHR40465">
    <property type="entry name" value="CHROMOSOME 1, WHOLE GENOME SHOTGUN SEQUENCE"/>
    <property type="match status" value="1"/>
</dbReference>
<feature type="transmembrane region" description="Helical" evidence="2">
    <location>
        <begin position="109"/>
        <end position="127"/>
    </location>
</feature>
<keyword evidence="2" id="KW-1133">Transmembrane helix</keyword>
<dbReference type="Pfam" id="PF20152">
    <property type="entry name" value="DUF6534"/>
    <property type="match status" value="1"/>
</dbReference>
<dbReference type="KEGG" id="kdj:28963716"/>
<reference evidence="4" key="1">
    <citation type="submission" date="2013-07" db="EMBL/GenBank/DDBJ databases">
        <authorList>
            <consortium name="The Broad Institute Genome Sequencing Platform"/>
            <person name="Cuomo C."/>
            <person name="Litvintseva A."/>
            <person name="Chen Y."/>
            <person name="Heitman J."/>
            <person name="Sun S."/>
            <person name="Springer D."/>
            <person name="Dromer F."/>
            <person name="Young S.K."/>
            <person name="Zeng Q."/>
            <person name="Gargeya S."/>
            <person name="Fitzgerald M."/>
            <person name="Abouelleil A."/>
            <person name="Alvarado L."/>
            <person name="Berlin A.M."/>
            <person name="Chapman S.B."/>
            <person name="Dewar J."/>
            <person name="Goldberg J."/>
            <person name="Griggs A."/>
            <person name="Gujja S."/>
            <person name="Hansen M."/>
            <person name="Howarth C."/>
            <person name="Imamovic A."/>
            <person name="Larimer J."/>
            <person name="McCowan C."/>
            <person name="Murphy C."/>
            <person name="Pearson M."/>
            <person name="Priest M."/>
            <person name="Roberts A."/>
            <person name="Saif S."/>
            <person name="Shea T."/>
            <person name="Sykes S."/>
            <person name="Wortman J."/>
            <person name="Nusbaum C."/>
            <person name="Birren B."/>
        </authorList>
    </citation>
    <scope>NUCLEOTIDE SEQUENCE</scope>
    <source>
        <strain evidence="4">CBS 10117</strain>
    </source>
</reference>
<feature type="transmembrane region" description="Helical" evidence="2">
    <location>
        <begin position="182"/>
        <end position="204"/>
    </location>
</feature>
<dbReference type="PANTHER" id="PTHR40465:SF1">
    <property type="entry name" value="DUF6534 DOMAIN-CONTAINING PROTEIN"/>
    <property type="match status" value="1"/>
</dbReference>
<evidence type="ECO:0000313" key="5">
    <source>
        <dbReference type="Proteomes" id="UP000078595"/>
    </source>
</evidence>
<dbReference type="AlphaFoldDB" id="A0AAJ8KH59"/>
<organism evidence="4 5">
    <name type="scientific">Kwoniella dejecticola CBS 10117</name>
    <dbReference type="NCBI Taxonomy" id="1296121"/>
    <lineage>
        <taxon>Eukaryota</taxon>
        <taxon>Fungi</taxon>
        <taxon>Dikarya</taxon>
        <taxon>Basidiomycota</taxon>
        <taxon>Agaricomycotina</taxon>
        <taxon>Tremellomycetes</taxon>
        <taxon>Tremellales</taxon>
        <taxon>Cryptococcaceae</taxon>
        <taxon>Kwoniella</taxon>
    </lineage>
</organism>
<evidence type="ECO:0000259" key="3">
    <source>
        <dbReference type="Pfam" id="PF20152"/>
    </source>
</evidence>
<proteinExistence type="predicted"/>
<dbReference type="Proteomes" id="UP000078595">
    <property type="component" value="Chromosome 1"/>
</dbReference>
<feature type="transmembrane region" description="Helical" evidence="2">
    <location>
        <begin position="34"/>
        <end position="57"/>
    </location>
</feature>
<sequence>MTHDLIDPSLWAELEEKARTQFQPNQGLSFGPFLFGYAADGFAYGLLALQVLQWYTLSYRTESRIIRILVIWTFLLSTVYTILTIRYMLNLFAYGFDIYRNFYNFSWVSSFFLLSGLIQAPISCFFAHRAYILSGKSNLLAWIIFPIVLAALVICISLKATAPSVWTQHLVEDSPATMALTLSWLSLNVLRDIAISVNISWCLLKGKSEVKAFEQTDRWIKKAIIIFMEAQFAPTIFGLAFMISFIVMPQSNLSAFFLCTPKVYAITLMGALNARHFFNRELVPPESFRIDRPITSLFHPCASAVAHLLPRNTKSASGRYRASTADATQTEIHVETESVQQTYQLEPLQEAKSINRDPQPYTSPYSQDLGGASLQGGIGYYGHRSRKRESSGSFLLHYEYILRVL</sequence>
<dbReference type="InterPro" id="IPR045339">
    <property type="entry name" value="DUF6534"/>
</dbReference>
<feature type="domain" description="DUF6534" evidence="3">
    <location>
        <begin position="189"/>
        <end position="276"/>
    </location>
</feature>
<reference evidence="4" key="2">
    <citation type="submission" date="2024-02" db="EMBL/GenBank/DDBJ databases">
        <title>Comparative genomics of Cryptococcus and Kwoniella reveals pathogenesis evolution and contrasting modes of karyotype evolution via chromosome fusion or intercentromeric recombination.</title>
        <authorList>
            <person name="Coelho M.A."/>
            <person name="David-Palma M."/>
            <person name="Shea T."/>
            <person name="Bowers K."/>
            <person name="McGinley-Smith S."/>
            <person name="Mohammad A.W."/>
            <person name="Gnirke A."/>
            <person name="Yurkov A.M."/>
            <person name="Nowrousian M."/>
            <person name="Sun S."/>
            <person name="Cuomo C.A."/>
            <person name="Heitman J."/>
        </authorList>
    </citation>
    <scope>NUCLEOTIDE SEQUENCE</scope>
    <source>
        <strain evidence="4">CBS 10117</strain>
    </source>
</reference>
<gene>
    <name evidence="4" type="ORF">I303_100017</name>
</gene>
<feature type="transmembrane region" description="Helical" evidence="2">
    <location>
        <begin position="69"/>
        <end position="89"/>
    </location>
</feature>
<protein>
    <recommendedName>
        <fullName evidence="3">DUF6534 domain-containing protein</fullName>
    </recommendedName>
</protein>
<dbReference type="GeneID" id="28963716"/>
<feature type="transmembrane region" description="Helical" evidence="2">
    <location>
        <begin position="224"/>
        <end position="247"/>
    </location>
</feature>
<dbReference type="RefSeq" id="XP_018266048.2">
    <property type="nucleotide sequence ID" value="XM_018403394.2"/>
</dbReference>
<keyword evidence="5" id="KW-1185">Reference proteome</keyword>
<evidence type="ECO:0000313" key="4">
    <source>
        <dbReference type="EMBL" id="WWC57485.1"/>
    </source>
</evidence>